<protein>
    <submittedName>
        <fullName evidence="1">Uncharacterized protein</fullName>
    </submittedName>
</protein>
<accession>A0A0A9C6J8</accession>
<dbReference type="AlphaFoldDB" id="A0A0A9C6J8"/>
<reference evidence="1" key="2">
    <citation type="journal article" date="2015" name="Data Brief">
        <title>Shoot transcriptome of the giant reed, Arundo donax.</title>
        <authorList>
            <person name="Barrero R.A."/>
            <person name="Guerrero F.D."/>
            <person name="Moolhuijzen P."/>
            <person name="Goolsby J.A."/>
            <person name="Tidwell J."/>
            <person name="Bellgard S.E."/>
            <person name="Bellgard M.I."/>
        </authorList>
    </citation>
    <scope>NUCLEOTIDE SEQUENCE</scope>
    <source>
        <tissue evidence="1">Shoot tissue taken approximately 20 cm above the soil surface</tissue>
    </source>
</reference>
<evidence type="ECO:0000313" key="1">
    <source>
        <dbReference type="EMBL" id="JAD71944.1"/>
    </source>
</evidence>
<sequence>MDQMPIILRAGRVESVNTDNMHHTLALCRVATLK</sequence>
<dbReference type="EMBL" id="GBRH01225951">
    <property type="protein sequence ID" value="JAD71944.1"/>
    <property type="molecule type" value="Transcribed_RNA"/>
</dbReference>
<reference evidence="1" key="1">
    <citation type="submission" date="2014-09" db="EMBL/GenBank/DDBJ databases">
        <authorList>
            <person name="Magalhaes I.L.F."/>
            <person name="Oliveira U."/>
            <person name="Santos F.R."/>
            <person name="Vidigal T.H.D.A."/>
            <person name="Brescovit A.D."/>
            <person name="Santos A.J."/>
        </authorList>
    </citation>
    <scope>NUCLEOTIDE SEQUENCE</scope>
    <source>
        <tissue evidence="1">Shoot tissue taken approximately 20 cm above the soil surface</tissue>
    </source>
</reference>
<name>A0A0A9C6J8_ARUDO</name>
<proteinExistence type="predicted"/>
<organism evidence="1">
    <name type="scientific">Arundo donax</name>
    <name type="common">Giant reed</name>
    <name type="synonym">Donax arundinaceus</name>
    <dbReference type="NCBI Taxonomy" id="35708"/>
    <lineage>
        <taxon>Eukaryota</taxon>
        <taxon>Viridiplantae</taxon>
        <taxon>Streptophyta</taxon>
        <taxon>Embryophyta</taxon>
        <taxon>Tracheophyta</taxon>
        <taxon>Spermatophyta</taxon>
        <taxon>Magnoliopsida</taxon>
        <taxon>Liliopsida</taxon>
        <taxon>Poales</taxon>
        <taxon>Poaceae</taxon>
        <taxon>PACMAD clade</taxon>
        <taxon>Arundinoideae</taxon>
        <taxon>Arundineae</taxon>
        <taxon>Arundo</taxon>
    </lineage>
</organism>